<name>A0A5D8QCL3_9THEO</name>
<dbReference type="EMBL" id="VTPS01000007">
    <property type="protein sequence ID" value="TZE82272.1"/>
    <property type="molecule type" value="Genomic_DNA"/>
</dbReference>
<dbReference type="InterPro" id="IPR050482">
    <property type="entry name" value="Sensor_HK_TwoCompSys"/>
</dbReference>
<reference evidence="8 9" key="1">
    <citation type="submission" date="2019-08" db="EMBL/GenBank/DDBJ databases">
        <title>Calorimonas adulescens gen. nov., sp. nov., an anaerobic thermophilic bacterium from Sakhalin hot spring.</title>
        <authorList>
            <person name="Khomyakova M.A."/>
            <person name="Merkel A.Y."/>
            <person name="Novikov A."/>
            <person name="Bonch-Osmolovskaya E.A."/>
            <person name="Slobodkin A.I."/>
        </authorList>
    </citation>
    <scope>NUCLEOTIDE SEQUENCE [LARGE SCALE GENOMIC DNA]</scope>
    <source>
        <strain evidence="8 9">A05MB</strain>
    </source>
</reference>
<keyword evidence="5" id="KW-0902">Two-component regulatory system</keyword>
<accession>A0A5D8QCL3</accession>
<comment type="catalytic activity">
    <reaction evidence="1">
        <text>ATP + protein L-histidine = ADP + protein N-phospho-L-histidine.</text>
        <dbReference type="EC" id="2.7.13.3"/>
    </reaction>
</comment>
<dbReference type="Proteomes" id="UP000322976">
    <property type="component" value="Unassembled WGS sequence"/>
</dbReference>
<keyword evidence="6" id="KW-0175">Coiled coil</keyword>
<evidence type="ECO:0000313" key="9">
    <source>
        <dbReference type="Proteomes" id="UP000322976"/>
    </source>
</evidence>
<dbReference type="SUPFAM" id="SSF55874">
    <property type="entry name" value="ATPase domain of HSP90 chaperone/DNA topoisomerase II/histidine kinase"/>
    <property type="match status" value="1"/>
</dbReference>
<dbReference type="Gene3D" id="3.30.565.10">
    <property type="entry name" value="Histidine kinase-like ATPase, C-terminal domain"/>
    <property type="match status" value="1"/>
</dbReference>
<dbReference type="InterPro" id="IPR003594">
    <property type="entry name" value="HATPase_dom"/>
</dbReference>
<dbReference type="CDD" id="cd16917">
    <property type="entry name" value="HATPase_UhpB-NarQ-NarX-like"/>
    <property type="match status" value="1"/>
</dbReference>
<protein>
    <recommendedName>
        <fullName evidence="2">histidine kinase</fullName>
        <ecNumber evidence="2">2.7.13.3</ecNumber>
    </recommendedName>
</protein>
<keyword evidence="3" id="KW-0808">Transferase</keyword>
<feature type="domain" description="Histidine kinase/HSP90-like ATPase" evidence="7">
    <location>
        <begin position="284"/>
        <end position="379"/>
    </location>
</feature>
<evidence type="ECO:0000256" key="6">
    <source>
        <dbReference type="SAM" id="Coils"/>
    </source>
</evidence>
<dbReference type="EC" id="2.7.13.3" evidence="2"/>
<feature type="coiled-coil region" evidence="6">
    <location>
        <begin position="18"/>
        <end position="66"/>
    </location>
</feature>
<dbReference type="GO" id="GO:0000155">
    <property type="term" value="F:phosphorelay sensor kinase activity"/>
    <property type="evidence" value="ECO:0007669"/>
    <property type="project" value="InterPro"/>
</dbReference>
<dbReference type="GO" id="GO:0016020">
    <property type="term" value="C:membrane"/>
    <property type="evidence" value="ECO:0007669"/>
    <property type="project" value="InterPro"/>
</dbReference>
<evidence type="ECO:0000256" key="2">
    <source>
        <dbReference type="ARBA" id="ARBA00012438"/>
    </source>
</evidence>
<dbReference type="InterPro" id="IPR036890">
    <property type="entry name" value="HATPase_C_sf"/>
</dbReference>
<evidence type="ECO:0000256" key="5">
    <source>
        <dbReference type="ARBA" id="ARBA00023012"/>
    </source>
</evidence>
<keyword evidence="9" id="KW-1185">Reference proteome</keyword>
<evidence type="ECO:0000259" key="7">
    <source>
        <dbReference type="SMART" id="SM00387"/>
    </source>
</evidence>
<dbReference type="Gene3D" id="1.20.5.1930">
    <property type="match status" value="1"/>
</dbReference>
<dbReference type="InterPro" id="IPR008595">
    <property type="entry name" value="DegS"/>
</dbReference>
<dbReference type="SMART" id="SM00387">
    <property type="entry name" value="HATPase_c"/>
    <property type="match status" value="1"/>
</dbReference>
<evidence type="ECO:0000256" key="1">
    <source>
        <dbReference type="ARBA" id="ARBA00000085"/>
    </source>
</evidence>
<comment type="caution">
    <text evidence="8">The sequence shown here is derived from an EMBL/GenBank/DDBJ whole genome shotgun (WGS) entry which is preliminary data.</text>
</comment>
<dbReference type="PANTHER" id="PTHR24421">
    <property type="entry name" value="NITRATE/NITRITE SENSOR PROTEIN NARX-RELATED"/>
    <property type="match status" value="1"/>
</dbReference>
<dbReference type="Pfam" id="PF07730">
    <property type="entry name" value="HisKA_3"/>
    <property type="match status" value="1"/>
</dbReference>
<dbReference type="Pfam" id="PF02518">
    <property type="entry name" value="HATPase_c"/>
    <property type="match status" value="1"/>
</dbReference>
<evidence type="ECO:0000256" key="3">
    <source>
        <dbReference type="ARBA" id="ARBA00022679"/>
    </source>
</evidence>
<keyword evidence="4 8" id="KW-0418">Kinase</keyword>
<organism evidence="8 9">
    <name type="scientific">Calorimonas adulescens</name>
    <dbReference type="NCBI Taxonomy" id="2606906"/>
    <lineage>
        <taxon>Bacteria</taxon>
        <taxon>Bacillati</taxon>
        <taxon>Bacillota</taxon>
        <taxon>Clostridia</taxon>
        <taxon>Thermoanaerobacterales</taxon>
        <taxon>Thermoanaerobacteraceae</taxon>
        <taxon>Calorimonas</taxon>
    </lineage>
</organism>
<sequence length="387" mass="44799">MIMSDSSKKIEVIVDRVLRSLEESKEDIISIVDNAEKELNDIKNELESIKVRVNTIIDEVEELEKRDRSARYRLMVISKDFNRYGEEDIKNAYDEAKDIQIKLMMKKQEEKILIENRNELERRLKKQDELLERARHLYKNVDIAFKFLRDSLNNINTQLVNFQNREELIFHVLRAQEDERQKMERDLHDGPVQDIANLLYKVEICQRLINKDIGQALEELEGLKKAIKQCIKDLRGIIYELKPHGLSELGFISALKTYISDFEMETGINTEMMVFGIETRLDDEIEIALFRIAQECLSNIKKHSRAKNACVRCEFTSSGVSLVIEDDGVGFDTDIVNNPIKGHYGLLGIRERVALLQGRCDINSSSNGTKISINIPLYDGEFKNGEN</sequence>
<feature type="coiled-coil region" evidence="6">
    <location>
        <begin position="103"/>
        <end position="137"/>
    </location>
</feature>
<dbReference type="InterPro" id="IPR011712">
    <property type="entry name" value="Sig_transdc_His_kin_sub3_dim/P"/>
</dbReference>
<evidence type="ECO:0000256" key="4">
    <source>
        <dbReference type="ARBA" id="ARBA00022777"/>
    </source>
</evidence>
<dbReference type="Pfam" id="PF05384">
    <property type="entry name" value="DegS"/>
    <property type="match status" value="1"/>
</dbReference>
<dbReference type="GO" id="GO:0046983">
    <property type="term" value="F:protein dimerization activity"/>
    <property type="evidence" value="ECO:0007669"/>
    <property type="project" value="InterPro"/>
</dbReference>
<dbReference type="PANTHER" id="PTHR24421:SF55">
    <property type="entry name" value="SENSOR HISTIDINE KINASE YDFH"/>
    <property type="match status" value="1"/>
</dbReference>
<evidence type="ECO:0000313" key="8">
    <source>
        <dbReference type="EMBL" id="TZE82272.1"/>
    </source>
</evidence>
<dbReference type="AlphaFoldDB" id="A0A5D8QCL3"/>
<proteinExistence type="predicted"/>
<gene>
    <name evidence="8" type="ORF">FWJ32_05835</name>
</gene>